<reference evidence="2 3" key="1">
    <citation type="submission" date="2022-10" db="EMBL/GenBank/DDBJ databases">
        <title>Draft genome sequence of Streptomyces sp. YSPA8.</title>
        <authorList>
            <person name="Moriuchi R."/>
            <person name="Dohra H."/>
            <person name="Yamamura H."/>
            <person name="Kodani S."/>
        </authorList>
    </citation>
    <scope>NUCLEOTIDE SEQUENCE [LARGE SCALE GENOMIC DNA]</scope>
    <source>
        <strain evidence="2 3">YSPA8</strain>
    </source>
</reference>
<sequence length="104" mass="11830">MFGLMVRFTCKDESAAAAFDDLVARTGEHIRANEPGTVIYTTHRVDGQPLQRIFYELYRDAAAFETHESQEYVIDFLAERERYLSSTEVDRLDLVSGKGVGVEH</sequence>
<dbReference type="PROSITE" id="PS51725">
    <property type="entry name" value="ABM"/>
    <property type="match status" value="1"/>
</dbReference>
<accession>A0ABQ5NVQ7</accession>
<dbReference type="Proteomes" id="UP001291653">
    <property type="component" value="Unassembled WGS sequence"/>
</dbReference>
<feature type="domain" description="ABM" evidence="1">
    <location>
        <begin position="2"/>
        <end position="94"/>
    </location>
</feature>
<evidence type="ECO:0000259" key="1">
    <source>
        <dbReference type="PROSITE" id="PS51725"/>
    </source>
</evidence>
<evidence type="ECO:0000313" key="3">
    <source>
        <dbReference type="Proteomes" id="UP001291653"/>
    </source>
</evidence>
<dbReference type="GO" id="GO:0004497">
    <property type="term" value="F:monooxygenase activity"/>
    <property type="evidence" value="ECO:0007669"/>
    <property type="project" value="UniProtKB-KW"/>
</dbReference>
<keyword evidence="2" id="KW-0503">Monooxygenase</keyword>
<evidence type="ECO:0000313" key="2">
    <source>
        <dbReference type="EMBL" id="GLF94299.1"/>
    </source>
</evidence>
<keyword evidence="2" id="KW-0560">Oxidoreductase</keyword>
<dbReference type="InterPro" id="IPR011008">
    <property type="entry name" value="Dimeric_a/b-barrel"/>
</dbReference>
<proteinExistence type="predicted"/>
<gene>
    <name evidence="2" type="ORF">SYYSPA8_08400</name>
</gene>
<dbReference type="EMBL" id="BSBI01000003">
    <property type="protein sequence ID" value="GLF94299.1"/>
    <property type="molecule type" value="Genomic_DNA"/>
</dbReference>
<dbReference type="Gene3D" id="3.30.70.100">
    <property type="match status" value="1"/>
</dbReference>
<name>A0ABQ5NVQ7_9ACTN</name>
<keyword evidence="3" id="KW-1185">Reference proteome</keyword>
<protein>
    <submittedName>
        <fullName evidence="2">Antibiotic biosynthesis monooxygenase</fullName>
    </submittedName>
</protein>
<dbReference type="RefSeq" id="WP_323446400.1">
    <property type="nucleotide sequence ID" value="NZ_BSBI01000003.1"/>
</dbReference>
<dbReference type="SUPFAM" id="SSF54909">
    <property type="entry name" value="Dimeric alpha+beta barrel"/>
    <property type="match status" value="1"/>
</dbReference>
<comment type="caution">
    <text evidence="2">The sequence shown here is derived from an EMBL/GenBank/DDBJ whole genome shotgun (WGS) entry which is preliminary data.</text>
</comment>
<dbReference type="InterPro" id="IPR007138">
    <property type="entry name" value="ABM_dom"/>
</dbReference>
<organism evidence="2 3">
    <name type="scientific">Streptomyces yaizuensis</name>
    <dbReference type="NCBI Taxonomy" id="2989713"/>
    <lineage>
        <taxon>Bacteria</taxon>
        <taxon>Bacillati</taxon>
        <taxon>Actinomycetota</taxon>
        <taxon>Actinomycetes</taxon>
        <taxon>Kitasatosporales</taxon>
        <taxon>Streptomycetaceae</taxon>
        <taxon>Streptomyces</taxon>
    </lineage>
</organism>
<dbReference type="Pfam" id="PF03992">
    <property type="entry name" value="ABM"/>
    <property type="match status" value="1"/>
</dbReference>